<keyword evidence="2" id="KW-1185">Reference proteome</keyword>
<organism evidence="1 2">
    <name type="scientific">Phocaeicola faecium</name>
    <dbReference type="NCBI Taxonomy" id="2762213"/>
    <lineage>
        <taxon>Bacteria</taxon>
        <taxon>Pseudomonadati</taxon>
        <taxon>Bacteroidota</taxon>
        <taxon>Bacteroidia</taxon>
        <taxon>Bacteroidales</taxon>
        <taxon>Bacteroidaceae</taxon>
        <taxon>Phocaeicola</taxon>
    </lineage>
</organism>
<accession>A0ABR8V8H6</accession>
<dbReference type="EMBL" id="JACSPQ010000001">
    <property type="protein sequence ID" value="MBD8001064.1"/>
    <property type="molecule type" value="Genomic_DNA"/>
</dbReference>
<comment type="caution">
    <text evidence="1">The sequence shown here is derived from an EMBL/GenBank/DDBJ whole genome shotgun (WGS) entry which is preliminary data.</text>
</comment>
<name>A0ABR8V8H6_9BACT</name>
<evidence type="ECO:0000313" key="2">
    <source>
        <dbReference type="Proteomes" id="UP000616346"/>
    </source>
</evidence>
<dbReference type="RefSeq" id="WP_191709449.1">
    <property type="nucleotide sequence ID" value="NZ_JACSPQ010000001.1"/>
</dbReference>
<proteinExistence type="predicted"/>
<gene>
    <name evidence="1" type="ORF">H9626_02360</name>
</gene>
<sequence>MNIISISVSEFLNYVCFNPTKYEEMYKYIYRETTFDELGCSLFSSQLNLWKEEIINEEIRRRELSFIESLERDSILEDYRKRHKLFDTNLSTVEYILNHGVDSKIEYTPKHTCLSEYDRNRVLTFLDYTEPLINGLPVMDGNDYAGEILDSGKMERGAQIIKELHDEYKDFQFDVKVLNHPFRYSNRLSAFENLFDLYNNRVQFIIELIKPSLDKNSEKSDSTKKKQYKNFADIFTTTDWNKYLMALTECTPRLLEYDETNNAYKFIGNEKNEKGCIAQYFKQLKAKGIIDRNINRNELAKVLNNSLLNYKISGSSIDNESEQYKEIYEKQLFN</sequence>
<evidence type="ECO:0000313" key="1">
    <source>
        <dbReference type="EMBL" id="MBD8001064.1"/>
    </source>
</evidence>
<dbReference type="Proteomes" id="UP000616346">
    <property type="component" value="Unassembled WGS sequence"/>
</dbReference>
<reference evidence="1 2" key="1">
    <citation type="submission" date="2020-08" db="EMBL/GenBank/DDBJ databases">
        <title>A Genomic Blueprint of the Chicken Gut Microbiome.</title>
        <authorList>
            <person name="Gilroy R."/>
            <person name="Ravi A."/>
            <person name="Getino M."/>
            <person name="Pursley I."/>
            <person name="Horton D.L."/>
            <person name="Alikhan N.-F."/>
            <person name="Baker D."/>
            <person name="Gharbi K."/>
            <person name="Hall N."/>
            <person name="Watson M."/>
            <person name="Adriaenssens E.M."/>
            <person name="Foster-Nyarko E."/>
            <person name="Jarju S."/>
            <person name="Secka A."/>
            <person name="Antonio M."/>
            <person name="Oren A."/>
            <person name="Chaudhuri R."/>
            <person name="La Ragione R.M."/>
            <person name="Hildebrand F."/>
            <person name="Pallen M.J."/>
        </authorList>
    </citation>
    <scope>NUCLEOTIDE SEQUENCE [LARGE SCALE GENOMIC DNA]</scope>
    <source>
        <strain evidence="1 2">Sa1YUN3</strain>
    </source>
</reference>
<protein>
    <submittedName>
        <fullName evidence="1">Uncharacterized protein</fullName>
    </submittedName>
</protein>